<name>A0A0C4DJP8_FUSOF</name>
<reference evidence="7" key="1">
    <citation type="journal article" date="2012" name="Mol. Plant Microbe Interact.">
        <title>A highly conserved effector in Fusarium oxysporum is required for full virulence on Arabidopsis.</title>
        <authorList>
            <person name="Thatcher L.F."/>
            <person name="Gardiner D.M."/>
            <person name="Kazan K."/>
            <person name="Manners J."/>
        </authorList>
    </citation>
    <scope>NUCLEOTIDE SEQUENCE [LARGE SCALE GENOMIC DNA]</scope>
    <source>
        <strain evidence="7">Fo5176</strain>
    </source>
</reference>
<organism evidence="6 7">
    <name type="scientific">Fusarium oxysporum (strain Fo5176)</name>
    <name type="common">Fusarium vascular wilt</name>
    <dbReference type="NCBI Taxonomy" id="660025"/>
    <lineage>
        <taxon>Eukaryota</taxon>
        <taxon>Fungi</taxon>
        <taxon>Dikarya</taxon>
        <taxon>Ascomycota</taxon>
        <taxon>Pezizomycotina</taxon>
        <taxon>Sordariomycetes</taxon>
        <taxon>Hypocreomycetidae</taxon>
        <taxon>Hypocreales</taxon>
        <taxon>Nectriaceae</taxon>
        <taxon>Fusarium</taxon>
        <taxon>Fusarium oxysporum species complex</taxon>
    </lineage>
</organism>
<dbReference type="EnsemblFungi" id="FOXG_17701T0">
    <property type="protein sequence ID" value="FOXG_17701P0"/>
    <property type="gene ID" value="FOXG_17701"/>
</dbReference>
<dbReference type="InterPro" id="IPR001139">
    <property type="entry name" value="Glyco_hydro_30"/>
</dbReference>
<evidence type="ECO:0000259" key="4">
    <source>
        <dbReference type="Pfam" id="PF14587"/>
    </source>
</evidence>
<dbReference type="InterPro" id="IPR039514">
    <property type="entry name" value="6GAL-like"/>
</dbReference>
<comment type="similarity">
    <text evidence="1">Belongs to the glycosyl hydrolase 30 family.</text>
</comment>
<reference evidence="6" key="2">
    <citation type="submission" date="2025-08" db="UniProtKB">
        <authorList>
            <consortium name="EnsemblFungi"/>
        </authorList>
    </citation>
    <scope>IDENTIFICATION</scope>
    <source>
        <strain evidence="6">4287 / CBS 123668 / FGSC 9935 / NRRL 34936</strain>
    </source>
</reference>
<dbReference type="SUPFAM" id="SSF51445">
    <property type="entry name" value="(Trans)glycosidases"/>
    <property type="match status" value="1"/>
</dbReference>
<gene>
    <name evidence="6" type="primary">28958437</name>
</gene>
<dbReference type="InterPro" id="IPR013780">
    <property type="entry name" value="Glyco_hydro_b"/>
</dbReference>
<evidence type="ECO:0000256" key="2">
    <source>
        <dbReference type="ARBA" id="ARBA00022729"/>
    </source>
</evidence>
<feature type="domain" description="Endo-beta-1,6-galactanase-like" evidence="4">
    <location>
        <begin position="36"/>
        <end position="259"/>
    </location>
</feature>
<keyword evidence="3" id="KW-0378">Hydrolase</keyword>
<dbReference type="SUPFAM" id="SSF51011">
    <property type="entry name" value="Glycosyl hydrolase domain"/>
    <property type="match status" value="1"/>
</dbReference>
<dbReference type="PANTHER" id="PTHR11069">
    <property type="entry name" value="GLUCOSYLCERAMIDASE"/>
    <property type="match status" value="1"/>
</dbReference>
<dbReference type="GO" id="GO:0006680">
    <property type="term" value="P:glucosylceramide catabolic process"/>
    <property type="evidence" value="ECO:0007669"/>
    <property type="project" value="TreeGrafter"/>
</dbReference>
<protein>
    <submittedName>
        <fullName evidence="6">Uncharacterized protein</fullName>
    </submittedName>
</protein>
<dbReference type="Proteomes" id="UP000002489">
    <property type="component" value="Unassembled WGS sequence"/>
</dbReference>
<dbReference type="Pfam" id="PF14587">
    <property type="entry name" value="Glyco_hydr_30_2"/>
    <property type="match status" value="1"/>
</dbReference>
<accession>A0A0C4DJP8</accession>
<dbReference type="Gene3D" id="2.60.40.1180">
    <property type="entry name" value="Golgi alpha-mannosidase II"/>
    <property type="match status" value="1"/>
</dbReference>
<keyword evidence="2" id="KW-0732">Signal</keyword>
<sequence>MGPFACGLTALHLLGCISPAFVAAVPMDSYSGSEVLISVNGFVKHQELDGFGASQAFQRAEDILGKDGLSKESTQRVLDLLFSKDIGAGFSILRNGIGSSNSSEKNFMNSIEPFSPSSPGAKPHYVWDGYDSGQLPVAREAFKRGLKFLYGNAWSAPGYMKTNQDENDGGYLCGVTGATCASGDWKQAYADYLLQWVDFYRKSGVKVTNLGFLNEPQFAAPYAGMLSNGTQAADFIRVLGKTIQKRGIHDLTITCCDGEGWDLQEDMMAVLTAGPDPAINYLGVVSGHGYVSPPNHSLSTTKKTWLTEWADLTGQFTPYTFYNNSSQGEGMTWAGRIQTALVDANVSGFLYWIGAENSTTNSALINMIGDKVIPSKRFWAFASFSRFARPGARRIEATSSIPLITVSAFLNTDGTVATQVLNNDTVVHHVRLVVSGTGRSPHSLKPFLTDNSNDLTALEHLKAAGKGSFQTTIPPRSLVSFITDS</sequence>
<evidence type="ECO:0000256" key="3">
    <source>
        <dbReference type="ARBA" id="ARBA00022801"/>
    </source>
</evidence>
<dbReference type="PANTHER" id="PTHR11069:SF23">
    <property type="entry name" value="LYSOSOMAL ACID GLUCOSYLCERAMIDASE"/>
    <property type="match status" value="1"/>
</dbReference>
<evidence type="ECO:0000313" key="7">
    <source>
        <dbReference type="Proteomes" id="UP000002489"/>
    </source>
</evidence>
<dbReference type="GO" id="GO:0004348">
    <property type="term" value="F:glucosylceramidase activity"/>
    <property type="evidence" value="ECO:0007669"/>
    <property type="project" value="InterPro"/>
</dbReference>
<dbReference type="Gene3D" id="3.20.20.80">
    <property type="entry name" value="Glycosidases"/>
    <property type="match status" value="1"/>
</dbReference>
<dbReference type="InterPro" id="IPR017853">
    <property type="entry name" value="GH"/>
</dbReference>
<feature type="domain" description="Glycosyl hydrolase family 30 beta sandwich" evidence="5">
    <location>
        <begin position="391"/>
        <end position="481"/>
    </location>
</feature>
<proteinExistence type="inferred from homology"/>
<evidence type="ECO:0000313" key="6">
    <source>
        <dbReference type="EnsemblFungi" id="FOXG_17701P0"/>
    </source>
</evidence>
<dbReference type="InterPro" id="IPR033452">
    <property type="entry name" value="GH30_C"/>
</dbReference>
<dbReference type="Pfam" id="PF17189">
    <property type="entry name" value="Glyco_hydro_30C"/>
    <property type="match status" value="1"/>
</dbReference>
<evidence type="ECO:0000259" key="5">
    <source>
        <dbReference type="Pfam" id="PF17189"/>
    </source>
</evidence>
<dbReference type="VEuPathDB" id="FungiDB:FOXG_17701"/>
<dbReference type="GO" id="GO:0016020">
    <property type="term" value="C:membrane"/>
    <property type="evidence" value="ECO:0007669"/>
    <property type="project" value="GOC"/>
</dbReference>
<evidence type="ECO:0000256" key="1">
    <source>
        <dbReference type="ARBA" id="ARBA00005382"/>
    </source>
</evidence>
<dbReference type="AlphaFoldDB" id="A0A0C4DJP8"/>